<evidence type="ECO:0000313" key="4">
    <source>
        <dbReference type="EMBL" id="CAK9200289.1"/>
    </source>
</evidence>
<dbReference type="SUPFAM" id="SSF53474">
    <property type="entry name" value="alpha/beta-Hydrolases"/>
    <property type="match status" value="1"/>
</dbReference>
<feature type="domain" description="AB hydrolase-1" evidence="3">
    <location>
        <begin position="25"/>
        <end position="305"/>
    </location>
</feature>
<sequence>MAEITHRLIKTNGITIHIAEQGSGPAVVLLHGFPELWYSWRHQMSALAEAGFHAIALDMRGYGESEAPVGIENYTSFHVVGDIIGVLDALGEKQVFLVGHDWGSTIGWEVCRLRPDRVIAYVAVSVPFRIREPDSSAIQKMTKLLGEGFYWNRFQEPGRAEHDFASIGTTSALKNIIGGGANLKLNQVIAPKGKELSAALPVVKKLPPWLTEDDIKYYTKHFEKTGFTGPINYYRNMHRNWELAAPWTNTPIHTKVLFIAGKDDLVLDFPGSMAFVTGPAFREAVPNLQEVIILDGSHFIHEEQPQRFNHELISFLTGLKSDV</sequence>
<evidence type="ECO:0000256" key="1">
    <source>
        <dbReference type="ARBA" id="ARBA00022801"/>
    </source>
</evidence>
<dbReference type="Proteomes" id="UP001497512">
    <property type="component" value="Chromosome 12"/>
</dbReference>
<keyword evidence="1" id="KW-0378">Hydrolase</keyword>
<accession>A0ABP0TMG5</accession>
<dbReference type="InterPro" id="IPR000639">
    <property type="entry name" value="Epox_hydrolase-like"/>
</dbReference>
<gene>
    <name evidence="4" type="ORF">CSSPTR1EN2_LOCUS5362</name>
</gene>
<organism evidence="4 5">
    <name type="scientific">Sphagnum troendelagicum</name>
    <dbReference type="NCBI Taxonomy" id="128251"/>
    <lineage>
        <taxon>Eukaryota</taxon>
        <taxon>Viridiplantae</taxon>
        <taxon>Streptophyta</taxon>
        <taxon>Embryophyta</taxon>
        <taxon>Bryophyta</taxon>
        <taxon>Sphagnophytina</taxon>
        <taxon>Sphagnopsida</taxon>
        <taxon>Sphagnales</taxon>
        <taxon>Sphagnaceae</taxon>
        <taxon>Sphagnum</taxon>
    </lineage>
</organism>
<dbReference type="InterPro" id="IPR029058">
    <property type="entry name" value="AB_hydrolase_fold"/>
</dbReference>
<evidence type="ECO:0000256" key="2">
    <source>
        <dbReference type="ARBA" id="ARBA00038334"/>
    </source>
</evidence>
<dbReference type="Pfam" id="PF00561">
    <property type="entry name" value="Abhydrolase_1"/>
    <property type="match status" value="1"/>
</dbReference>
<name>A0ABP0TMG5_9BRYO</name>
<dbReference type="PRINTS" id="PR00412">
    <property type="entry name" value="EPOXHYDRLASE"/>
</dbReference>
<keyword evidence="5" id="KW-1185">Reference proteome</keyword>
<dbReference type="Gene3D" id="3.40.50.1820">
    <property type="entry name" value="alpha/beta hydrolase"/>
    <property type="match status" value="1"/>
</dbReference>
<evidence type="ECO:0000313" key="5">
    <source>
        <dbReference type="Proteomes" id="UP001497512"/>
    </source>
</evidence>
<protein>
    <recommendedName>
        <fullName evidence="3">AB hydrolase-1 domain-containing protein</fullName>
    </recommendedName>
</protein>
<dbReference type="InterPro" id="IPR000073">
    <property type="entry name" value="AB_hydrolase_1"/>
</dbReference>
<dbReference type="PANTHER" id="PTHR43329">
    <property type="entry name" value="EPOXIDE HYDROLASE"/>
    <property type="match status" value="1"/>
</dbReference>
<reference evidence="4" key="1">
    <citation type="submission" date="2024-02" db="EMBL/GenBank/DDBJ databases">
        <authorList>
            <consortium name="ELIXIR-Norway"/>
            <consortium name="Elixir Norway"/>
        </authorList>
    </citation>
    <scope>NUCLEOTIDE SEQUENCE</scope>
</reference>
<proteinExistence type="inferred from homology"/>
<comment type="similarity">
    <text evidence="2">Belongs to the AB hydrolase superfamily. Epoxide hydrolase family.</text>
</comment>
<evidence type="ECO:0000259" key="3">
    <source>
        <dbReference type="Pfam" id="PF00561"/>
    </source>
</evidence>
<dbReference type="EMBL" id="OZ019904">
    <property type="protein sequence ID" value="CAK9200289.1"/>
    <property type="molecule type" value="Genomic_DNA"/>
</dbReference>